<evidence type="ECO:0000256" key="4">
    <source>
        <dbReference type="ARBA" id="ARBA00022617"/>
    </source>
</evidence>
<keyword evidence="9 12" id="KW-0408">Iron</keyword>
<keyword evidence="10 13" id="KW-0503">Monooxygenase</keyword>
<dbReference type="PRINTS" id="PR00385">
    <property type="entry name" value="P450"/>
</dbReference>
<dbReference type="Gene3D" id="1.10.630.10">
    <property type="entry name" value="Cytochrome P450"/>
    <property type="match status" value="1"/>
</dbReference>
<dbReference type="InterPro" id="IPR017972">
    <property type="entry name" value="Cyt_P450_CS"/>
</dbReference>
<dbReference type="InterPro" id="IPR001128">
    <property type="entry name" value="Cyt_P450"/>
</dbReference>
<evidence type="ECO:0000256" key="7">
    <source>
        <dbReference type="ARBA" id="ARBA00022989"/>
    </source>
</evidence>
<evidence type="ECO:0000256" key="10">
    <source>
        <dbReference type="ARBA" id="ARBA00023033"/>
    </source>
</evidence>
<evidence type="ECO:0000313" key="15">
    <source>
        <dbReference type="Proteomes" id="UP000515121"/>
    </source>
</evidence>
<dbReference type="PANTHER" id="PTHR24282:SF148">
    <property type="entry name" value="CYTOCHROME P450 72A15-LIKE"/>
    <property type="match status" value="1"/>
</dbReference>
<evidence type="ECO:0000256" key="2">
    <source>
        <dbReference type="ARBA" id="ARBA00004167"/>
    </source>
</evidence>
<organism evidence="15 16">
    <name type="scientific">Durio zibethinus</name>
    <name type="common">Durian</name>
    <dbReference type="NCBI Taxonomy" id="66656"/>
    <lineage>
        <taxon>Eukaryota</taxon>
        <taxon>Viridiplantae</taxon>
        <taxon>Streptophyta</taxon>
        <taxon>Embryophyta</taxon>
        <taxon>Tracheophyta</taxon>
        <taxon>Spermatophyta</taxon>
        <taxon>Magnoliopsida</taxon>
        <taxon>eudicotyledons</taxon>
        <taxon>Gunneridae</taxon>
        <taxon>Pentapetalae</taxon>
        <taxon>rosids</taxon>
        <taxon>malvids</taxon>
        <taxon>Malvales</taxon>
        <taxon>Malvaceae</taxon>
        <taxon>Helicteroideae</taxon>
        <taxon>Durio</taxon>
    </lineage>
</organism>
<dbReference type="AlphaFoldDB" id="A0A6P6A890"/>
<dbReference type="Pfam" id="PF00067">
    <property type="entry name" value="p450"/>
    <property type="match status" value="2"/>
</dbReference>
<dbReference type="KEGG" id="dzi:111307381"/>
<sequence length="541" mass="62160">MECSNFSFINTIVVSVATLLLYSVLRITYVVWWRPKSLEWYLRRQGIKGTSYKLFHGDTKELVMSSKEAWSKPMTQITHHIVPRVIPFVYQMVENYGKISMSWKETRASIIVADTELMKLVLENKNGHFVKPPLNPLVDLLQLGVSTLEGEKWAKRRRLITPAFHLEKLKVTPNAPEGSCSTNKTIAIHVLMVSGKQEMIPAFATSCCNLVERWTELVSLEGSCEWDVAPEFHNLAGDVIARTAFGSSYEEGKKIFELQKEQAVLVLEAYYSFYVPGFRFIPTRKNKRRYDIDKEIKTTLRDMIHKKEQAIKNGEFKDNDLLGLLLQCKEQSGNEMTVEDVIEECKLFYFAGQETTANWLTWTLITLSMYPNWQEKARQEVLQICGKKIPSAENMNHLKVVSMILYEVLRLYPPVTVLPRHTSKKTSIGGMPIPAGVDIQLPTLLLHYEPEYWGDDAEEFRPERFAEGVSKASKDQIAFYPFGWGPRFCLGQNFAMIEAKMALAMILQRFWFELSPSYMHAPYQVITLQPQHGAPVILHQI</sequence>
<protein>
    <submittedName>
        <fullName evidence="16">Cytochrome P450 CYP72A219-like isoform X1</fullName>
    </submittedName>
</protein>
<keyword evidence="7 14" id="KW-1133">Transmembrane helix</keyword>
<dbReference type="GO" id="GO:0004497">
    <property type="term" value="F:monooxygenase activity"/>
    <property type="evidence" value="ECO:0007669"/>
    <property type="project" value="UniProtKB-KW"/>
</dbReference>
<dbReference type="GO" id="GO:0020037">
    <property type="term" value="F:heme binding"/>
    <property type="evidence" value="ECO:0007669"/>
    <property type="project" value="InterPro"/>
</dbReference>
<evidence type="ECO:0000256" key="9">
    <source>
        <dbReference type="ARBA" id="ARBA00023004"/>
    </source>
</evidence>
<keyword evidence="11 14" id="KW-0472">Membrane</keyword>
<comment type="subcellular location">
    <subcellularLocation>
        <location evidence="2">Membrane</location>
        <topology evidence="2">Single-pass membrane protein</topology>
    </subcellularLocation>
</comment>
<dbReference type="Proteomes" id="UP000515121">
    <property type="component" value="Unplaced"/>
</dbReference>
<dbReference type="GO" id="GO:0016705">
    <property type="term" value="F:oxidoreductase activity, acting on paired donors, with incorporation or reduction of molecular oxygen"/>
    <property type="evidence" value="ECO:0007669"/>
    <property type="project" value="InterPro"/>
</dbReference>
<keyword evidence="5 14" id="KW-0812">Transmembrane</keyword>
<evidence type="ECO:0000256" key="13">
    <source>
        <dbReference type="RuleBase" id="RU000461"/>
    </source>
</evidence>
<dbReference type="PRINTS" id="PR00463">
    <property type="entry name" value="EP450I"/>
</dbReference>
<gene>
    <name evidence="16" type="primary">LOC111307381</name>
</gene>
<evidence type="ECO:0000256" key="14">
    <source>
        <dbReference type="SAM" id="Phobius"/>
    </source>
</evidence>
<dbReference type="OrthoDB" id="1470350at2759"/>
<dbReference type="PROSITE" id="PS00086">
    <property type="entry name" value="CYTOCHROME_P450"/>
    <property type="match status" value="1"/>
</dbReference>
<feature type="binding site" description="axial binding residue" evidence="12">
    <location>
        <position position="489"/>
    </location>
    <ligand>
        <name>heme</name>
        <dbReference type="ChEBI" id="CHEBI:30413"/>
    </ligand>
    <ligandPart>
        <name>Fe</name>
        <dbReference type="ChEBI" id="CHEBI:18248"/>
    </ligandPart>
</feature>
<dbReference type="SUPFAM" id="SSF48264">
    <property type="entry name" value="Cytochrome P450"/>
    <property type="match status" value="1"/>
</dbReference>
<dbReference type="InterPro" id="IPR002401">
    <property type="entry name" value="Cyt_P450_E_grp-I"/>
</dbReference>
<comment type="similarity">
    <text evidence="3 13">Belongs to the cytochrome P450 family.</text>
</comment>
<evidence type="ECO:0000313" key="16">
    <source>
        <dbReference type="RefSeq" id="XP_022761128.1"/>
    </source>
</evidence>
<evidence type="ECO:0000256" key="5">
    <source>
        <dbReference type="ARBA" id="ARBA00022692"/>
    </source>
</evidence>
<keyword evidence="8 13" id="KW-0560">Oxidoreductase</keyword>
<accession>A0A6P6A890</accession>
<dbReference type="RefSeq" id="XP_022761128.1">
    <property type="nucleotide sequence ID" value="XM_022905393.1"/>
</dbReference>
<dbReference type="GeneID" id="111307381"/>
<dbReference type="GO" id="GO:0016020">
    <property type="term" value="C:membrane"/>
    <property type="evidence" value="ECO:0007669"/>
    <property type="project" value="UniProtKB-SubCell"/>
</dbReference>
<keyword evidence="6 12" id="KW-0479">Metal-binding</keyword>
<evidence type="ECO:0000256" key="6">
    <source>
        <dbReference type="ARBA" id="ARBA00022723"/>
    </source>
</evidence>
<evidence type="ECO:0000256" key="1">
    <source>
        <dbReference type="ARBA" id="ARBA00001971"/>
    </source>
</evidence>
<dbReference type="InterPro" id="IPR050665">
    <property type="entry name" value="Cytochrome_P450_Monooxygen"/>
</dbReference>
<keyword evidence="4 12" id="KW-0349">Heme</keyword>
<dbReference type="InterPro" id="IPR036396">
    <property type="entry name" value="Cyt_P450_sf"/>
</dbReference>
<evidence type="ECO:0000256" key="12">
    <source>
        <dbReference type="PIRSR" id="PIRSR602401-1"/>
    </source>
</evidence>
<reference evidence="16" key="1">
    <citation type="submission" date="2025-08" db="UniProtKB">
        <authorList>
            <consortium name="RefSeq"/>
        </authorList>
    </citation>
    <scope>IDENTIFICATION</scope>
    <source>
        <tissue evidence="16">Fruit stalk</tissue>
    </source>
</reference>
<name>A0A6P6A890_DURZI</name>
<feature type="transmembrane region" description="Helical" evidence="14">
    <location>
        <begin position="12"/>
        <end position="33"/>
    </location>
</feature>
<dbReference type="PANTHER" id="PTHR24282">
    <property type="entry name" value="CYTOCHROME P450 FAMILY MEMBER"/>
    <property type="match status" value="1"/>
</dbReference>
<keyword evidence="15" id="KW-1185">Reference proteome</keyword>
<dbReference type="GO" id="GO:0005506">
    <property type="term" value="F:iron ion binding"/>
    <property type="evidence" value="ECO:0007669"/>
    <property type="project" value="InterPro"/>
</dbReference>
<comment type="cofactor">
    <cofactor evidence="1 12">
        <name>heme</name>
        <dbReference type="ChEBI" id="CHEBI:30413"/>
    </cofactor>
</comment>
<dbReference type="FunFam" id="1.10.630.10:FF:000029">
    <property type="entry name" value="Cytochrome P450 734A1"/>
    <property type="match status" value="1"/>
</dbReference>
<evidence type="ECO:0000256" key="11">
    <source>
        <dbReference type="ARBA" id="ARBA00023136"/>
    </source>
</evidence>
<evidence type="ECO:0000256" key="8">
    <source>
        <dbReference type="ARBA" id="ARBA00023002"/>
    </source>
</evidence>
<evidence type="ECO:0000256" key="3">
    <source>
        <dbReference type="ARBA" id="ARBA00010617"/>
    </source>
</evidence>
<proteinExistence type="inferred from homology"/>